<feature type="compositionally biased region" description="Basic residues" evidence="1">
    <location>
        <begin position="544"/>
        <end position="560"/>
    </location>
</feature>
<sequence>MAQALPHLQPQLRSGASSADDSLNPIAPAFEYNSCAQGALRPVAQDFVPSNLTTQDLQNHLKDLKIVEFVEATDLCSLDDCMVNEGVQYVPKDHTLVLACNTKKLPDVAASSDMFLSIVHQYGYPRNVQLNIFTGPRLNEILAVCEWMSAVLGGLNFVERFQVVIIRTGESIDKKWTVQELKDDFAPLKEIVAQFLRALPLRTRFIWASSAEHAMALRKYAFAKADQGALLALKEHDNGVEAYSASVPKKILQRISEEYSFNHLRRSLTSTPPGSDRGRTLNPEATMFPPNHNGISQNGIIAPHGHYDPFIEQVNNLNEHCNGHMTHPLGYDHGLQFSWVHVQGQPMYVPPPYQMQGQQSYNHQENLMSYSGYHGAQPNGPLAHNAVAPVNGVDGRHFGGYKKGKKNRKNGNSQRHEQYHAQQASAQQHFAQTGYPQASFQQRYNQTAQHQASAQRRYNQTGYSQTFTNGKSSVNGVTNIQDQVRRNSDSNSFYDNFASGYNGTGQPSSIQLQHNGNQLAYDRAETDVHASSNGVRDGNDTKNTKNKKKKLSKNKNKSRFTKNENGAGNGIDNGYLNVPSNNGFRNGNVRNNGIRNGSGSPPVLRNNDIPNVLHGAFPTPLEAGYNTNISNGPDMSRANVPGQLHLQFQSAPVQRPLGAWANKPNYALGSARSPAPEPDQSQLTVEIQGPWAGEAEAQPVRAVPAEAGASWSEQVSRDW</sequence>
<gene>
    <name evidence="2" type="ORF">B0J11DRAFT_510340</name>
</gene>
<feature type="compositionally biased region" description="Polar residues" evidence="1">
    <location>
        <begin position="11"/>
        <end position="20"/>
    </location>
</feature>
<dbReference type="OrthoDB" id="10672081at2759"/>
<comment type="caution">
    <text evidence="2">The sequence shown here is derived from an EMBL/GenBank/DDBJ whole genome shotgun (WGS) entry which is preliminary data.</text>
</comment>
<evidence type="ECO:0000313" key="2">
    <source>
        <dbReference type="EMBL" id="KAH7115990.1"/>
    </source>
</evidence>
<name>A0A9P9DAV2_9PLEO</name>
<reference evidence="2" key="1">
    <citation type="journal article" date="2021" name="Nat. Commun.">
        <title>Genetic determinants of endophytism in the Arabidopsis root mycobiome.</title>
        <authorList>
            <person name="Mesny F."/>
            <person name="Miyauchi S."/>
            <person name="Thiergart T."/>
            <person name="Pickel B."/>
            <person name="Atanasova L."/>
            <person name="Karlsson M."/>
            <person name="Huettel B."/>
            <person name="Barry K.W."/>
            <person name="Haridas S."/>
            <person name="Chen C."/>
            <person name="Bauer D."/>
            <person name="Andreopoulos W."/>
            <person name="Pangilinan J."/>
            <person name="LaButti K."/>
            <person name="Riley R."/>
            <person name="Lipzen A."/>
            <person name="Clum A."/>
            <person name="Drula E."/>
            <person name="Henrissat B."/>
            <person name="Kohler A."/>
            <person name="Grigoriev I.V."/>
            <person name="Martin F.M."/>
            <person name="Hacquard S."/>
        </authorList>
    </citation>
    <scope>NUCLEOTIDE SEQUENCE</scope>
    <source>
        <strain evidence="2">MPI-CAGE-CH-0243</strain>
    </source>
</reference>
<feature type="region of interest" description="Disordered" evidence="1">
    <location>
        <begin position="393"/>
        <end position="430"/>
    </location>
</feature>
<evidence type="ECO:0000256" key="1">
    <source>
        <dbReference type="SAM" id="MobiDB-lite"/>
    </source>
</evidence>
<feature type="compositionally biased region" description="Basic residues" evidence="1">
    <location>
        <begin position="399"/>
        <end position="409"/>
    </location>
</feature>
<dbReference type="AlphaFoldDB" id="A0A9P9DAV2"/>
<proteinExistence type="predicted"/>
<keyword evidence="3" id="KW-1185">Reference proteome</keyword>
<dbReference type="Proteomes" id="UP000700596">
    <property type="component" value="Unassembled WGS sequence"/>
</dbReference>
<organism evidence="2 3">
    <name type="scientific">Dendryphion nanum</name>
    <dbReference type="NCBI Taxonomy" id="256645"/>
    <lineage>
        <taxon>Eukaryota</taxon>
        <taxon>Fungi</taxon>
        <taxon>Dikarya</taxon>
        <taxon>Ascomycota</taxon>
        <taxon>Pezizomycotina</taxon>
        <taxon>Dothideomycetes</taxon>
        <taxon>Pleosporomycetidae</taxon>
        <taxon>Pleosporales</taxon>
        <taxon>Torulaceae</taxon>
        <taxon>Dendryphion</taxon>
    </lineage>
</organism>
<evidence type="ECO:0000313" key="3">
    <source>
        <dbReference type="Proteomes" id="UP000700596"/>
    </source>
</evidence>
<accession>A0A9P9DAV2</accession>
<protein>
    <submittedName>
        <fullName evidence="2">Uncharacterized protein</fullName>
    </submittedName>
</protein>
<dbReference type="EMBL" id="JAGMWT010000015">
    <property type="protein sequence ID" value="KAH7115990.1"/>
    <property type="molecule type" value="Genomic_DNA"/>
</dbReference>
<feature type="compositionally biased region" description="Low complexity" evidence="1">
    <location>
        <begin position="420"/>
        <end position="430"/>
    </location>
</feature>
<feature type="region of interest" description="Disordered" evidence="1">
    <location>
        <begin position="668"/>
        <end position="719"/>
    </location>
</feature>
<feature type="region of interest" description="Disordered" evidence="1">
    <location>
        <begin position="528"/>
        <end position="574"/>
    </location>
</feature>
<feature type="region of interest" description="Disordered" evidence="1">
    <location>
        <begin position="1"/>
        <end position="20"/>
    </location>
</feature>